<protein>
    <recommendedName>
        <fullName evidence="6">Aminotransferase</fullName>
        <ecNumber evidence="6">2.6.1.-</ecNumber>
    </recommendedName>
</protein>
<keyword evidence="3 6" id="KW-0032">Aminotransferase</keyword>
<dbReference type="FunFam" id="3.40.640.10:FF:000033">
    <property type="entry name" value="Aspartate aminotransferase"/>
    <property type="match status" value="1"/>
</dbReference>
<comment type="cofactor">
    <cofactor evidence="1 6">
        <name>pyridoxal 5'-phosphate</name>
        <dbReference type="ChEBI" id="CHEBI:597326"/>
    </cofactor>
</comment>
<dbReference type="GO" id="GO:0030170">
    <property type="term" value="F:pyridoxal phosphate binding"/>
    <property type="evidence" value="ECO:0007669"/>
    <property type="project" value="InterPro"/>
</dbReference>
<dbReference type="CDD" id="cd00609">
    <property type="entry name" value="AAT_like"/>
    <property type="match status" value="1"/>
</dbReference>
<comment type="similarity">
    <text evidence="2 6">Belongs to the class-I pyridoxal-phosphate-dependent aminotransferase family.</text>
</comment>
<evidence type="ECO:0000256" key="1">
    <source>
        <dbReference type="ARBA" id="ARBA00001933"/>
    </source>
</evidence>
<feature type="domain" description="Aminotransferase class I/classII large" evidence="7">
    <location>
        <begin position="31"/>
        <end position="389"/>
    </location>
</feature>
<dbReference type="InterPro" id="IPR015424">
    <property type="entry name" value="PyrdxlP-dep_Trfase"/>
</dbReference>
<keyword evidence="9" id="KW-1185">Reference proteome</keyword>
<dbReference type="Pfam" id="PF00155">
    <property type="entry name" value="Aminotran_1_2"/>
    <property type="match status" value="1"/>
</dbReference>
<evidence type="ECO:0000256" key="5">
    <source>
        <dbReference type="ARBA" id="ARBA00022898"/>
    </source>
</evidence>
<dbReference type="InterPro" id="IPR004839">
    <property type="entry name" value="Aminotransferase_I/II_large"/>
</dbReference>
<gene>
    <name evidence="8" type="ORF">EDD71_10623</name>
</gene>
<organism evidence="8 9">
    <name type="scientific">Fonticella tunisiensis</name>
    <dbReference type="NCBI Taxonomy" id="1096341"/>
    <lineage>
        <taxon>Bacteria</taxon>
        <taxon>Bacillati</taxon>
        <taxon>Bacillota</taxon>
        <taxon>Clostridia</taxon>
        <taxon>Eubacteriales</taxon>
        <taxon>Clostridiaceae</taxon>
        <taxon>Fonticella</taxon>
    </lineage>
</organism>
<dbReference type="Gene3D" id="3.90.1150.10">
    <property type="entry name" value="Aspartate Aminotransferase, domain 1"/>
    <property type="match status" value="1"/>
</dbReference>
<evidence type="ECO:0000313" key="8">
    <source>
        <dbReference type="EMBL" id="TDT61539.1"/>
    </source>
</evidence>
<evidence type="ECO:0000259" key="7">
    <source>
        <dbReference type="Pfam" id="PF00155"/>
    </source>
</evidence>
<comment type="caution">
    <text evidence="8">The sequence shown here is derived from an EMBL/GenBank/DDBJ whole genome shotgun (WGS) entry which is preliminary data.</text>
</comment>
<evidence type="ECO:0000256" key="4">
    <source>
        <dbReference type="ARBA" id="ARBA00022679"/>
    </source>
</evidence>
<name>A0A4R7KU88_9CLOT</name>
<dbReference type="InterPro" id="IPR050596">
    <property type="entry name" value="AspAT/PAT-like"/>
</dbReference>
<keyword evidence="5" id="KW-0663">Pyridoxal phosphate</keyword>
<keyword evidence="4 6" id="KW-0808">Transferase</keyword>
<proteinExistence type="inferred from homology"/>
<dbReference type="PANTHER" id="PTHR46383">
    <property type="entry name" value="ASPARTATE AMINOTRANSFERASE"/>
    <property type="match status" value="1"/>
</dbReference>
<dbReference type="Proteomes" id="UP000295325">
    <property type="component" value="Unassembled WGS sequence"/>
</dbReference>
<dbReference type="GO" id="GO:0008483">
    <property type="term" value="F:transaminase activity"/>
    <property type="evidence" value="ECO:0007669"/>
    <property type="project" value="UniProtKB-KW"/>
</dbReference>
<dbReference type="AlphaFoldDB" id="A0A4R7KU88"/>
<dbReference type="RefSeq" id="WP_133627653.1">
    <property type="nucleotide sequence ID" value="NZ_SOAZ01000006.1"/>
</dbReference>
<dbReference type="InterPro" id="IPR004838">
    <property type="entry name" value="NHTrfase_class1_PyrdxlP-BS"/>
</dbReference>
<dbReference type="GO" id="GO:0006520">
    <property type="term" value="P:amino acid metabolic process"/>
    <property type="evidence" value="ECO:0007669"/>
    <property type="project" value="InterPro"/>
</dbReference>
<evidence type="ECO:0000313" key="9">
    <source>
        <dbReference type="Proteomes" id="UP000295325"/>
    </source>
</evidence>
<dbReference type="InterPro" id="IPR015421">
    <property type="entry name" value="PyrdxlP-dep_Trfase_major"/>
</dbReference>
<dbReference type="Gene3D" id="3.40.640.10">
    <property type="entry name" value="Type I PLP-dependent aspartate aminotransferase-like (Major domain)"/>
    <property type="match status" value="1"/>
</dbReference>
<dbReference type="PRINTS" id="PR00753">
    <property type="entry name" value="ACCSYNTHASE"/>
</dbReference>
<dbReference type="EC" id="2.6.1.-" evidence="6"/>
<dbReference type="InterPro" id="IPR015422">
    <property type="entry name" value="PyrdxlP-dep_Trfase_small"/>
</dbReference>
<reference evidence="8 9" key="1">
    <citation type="submission" date="2019-03" db="EMBL/GenBank/DDBJ databases">
        <title>Genomic Encyclopedia of Type Strains, Phase IV (KMG-IV): sequencing the most valuable type-strain genomes for metagenomic binning, comparative biology and taxonomic classification.</title>
        <authorList>
            <person name="Goeker M."/>
        </authorList>
    </citation>
    <scope>NUCLEOTIDE SEQUENCE [LARGE SCALE GENOMIC DNA]</scope>
    <source>
        <strain evidence="8 9">DSM 24455</strain>
    </source>
</reference>
<evidence type="ECO:0000256" key="6">
    <source>
        <dbReference type="RuleBase" id="RU000481"/>
    </source>
</evidence>
<evidence type="ECO:0000256" key="3">
    <source>
        <dbReference type="ARBA" id="ARBA00022576"/>
    </source>
</evidence>
<dbReference type="SUPFAM" id="SSF53383">
    <property type="entry name" value="PLP-dependent transferases"/>
    <property type="match status" value="1"/>
</dbReference>
<evidence type="ECO:0000256" key="2">
    <source>
        <dbReference type="ARBA" id="ARBA00007441"/>
    </source>
</evidence>
<dbReference type="PANTHER" id="PTHR46383:SF1">
    <property type="entry name" value="ASPARTATE AMINOTRANSFERASE"/>
    <property type="match status" value="1"/>
</dbReference>
<dbReference type="PROSITE" id="PS00105">
    <property type="entry name" value="AA_TRANSFER_CLASS_1"/>
    <property type="match status" value="1"/>
</dbReference>
<dbReference type="OrthoDB" id="9802328at2"/>
<dbReference type="EMBL" id="SOAZ01000006">
    <property type="protein sequence ID" value="TDT61539.1"/>
    <property type="molecule type" value="Genomic_DNA"/>
</dbReference>
<accession>A0A4R7KU88</accession>
<sequence length="394" mass="43468">MELSNKAQRISSSLTLAISAKAKKLKEQGIDVINFSAGEPDFTTPTNVQNAAVEAIRKGLIRYTPASGILELKEAISRKLKRDNNLDYMPTQIVISNGAKHSIYNALMAICNPGDEVIIPVPYWVSYPEIVKLADAVPVMVKTKEENNFKYTKEDLESAITNKTKAIILNSPNNPTGAVYSEKELGAIAEIAIEHDLIVISDEIYEKLIYGDAKHISIASLNQEIKKRTIVINGVSKAYAMTGWRIGYAASEENIAKIISNIQSHATSNPNSIAQYASVEALAGPQDDVEKMRSEFEKRRDYMVEKINSINNISCKKPDGAFYVMINISKLKGESIKNHKINTSFDLCSALLEVAKVAAIPGAAFGVDDYIRLSYATSMENIIEGLERIENFLK</sequence>